<evidence type="ECO:0000313" key="5">
    <source>
        <dbReference type="EMBL" id="VFU10291.1"/>
    </source>
</evidence>
<evidence type="ECO:0000256" key="1">
    <source>
        <dbReference type="ARBA" id="ARBA00022532"/>
    </source>
</evidence>
<dbReference type="Gene3D" id="3.40.50.261">
    <property type="entry name" value="Succinyl-CoA synthetase domains"/>
    <property type="match status" value="1"/>
</dbReference>
<feature type="compositionally biased region" description="Basic and acidic residues" evidence="3">
    <location>
        <begin position="181"/>
        <end position="204"/>
    </location>
</feature>
<dbReference type="AlphaFoldDB" id="A0A4U8Z4Q4"/>
<gene>
    <name evidence="5" type="ORF">MTUNDRAET4_3404</name>
</gene>
<evidence type="ECO:0000256" key="3">
    <source>
        <dbReference type="SAM" id="MobiDB-lite"/>
    </source>
</evidence>
<evidence type="ECO:0000313" key="6">
    <source>
        <dbReference type="Proteomes" id="UP000294360"/>
    </source>
</evidence>
<dbReference type="PRINTS" id="PR01798">
    <property type="entry name" value="SCOASYNTHASE"/>
</dbReference>
<dbReference type="Pfam" id="PF00549">
    <property type="entry name" value="Ligase_CoA"/>
    <property type="match status" value="1"/>
</dbReference>
<dbReference type="GO" id="GO:0005829">
    <property type="term" value="C:cytosol"/>
    <property type="evidence" value="ECO:0007669"/>
    <property type="project" value="TreeGrafter"/>
</dbReference>
<dbReference type="GO" id="GO:0000166">
    <property type="term" value="F:nucleotide binding"/>
    <property type="evidence" value="ECO:0007669"/>
    <property type="project" value="UniProtKB-KW"/>
</dbReference>
<dbReference type="GO" id="GO:0006099">
    <property type="term" value="P:tricarboxylic acid cycle"/>
    <property type="evidence" value="ECO:0007669"/>
    <property type="project" value="UniProtKB-KW"/>
</dbReference>
<dbReference type="EC" id="6.2.1.4" evidence="5"/>
<proteinExistence type="predicted"/>
<dbReference type="EMBL" id="LR536450">
    <property type="protein sequence ID" value="VFU10291.1"/>
    <property type="molecule type" value="Genomic_DNA"/>
</dbReference>
<sequence length="318" mass="33406">MEAADAGVALVCSITDGIPAQDMMRVKRYLLRYQRGRRTLLVGPNCAGIISPGKAMLGIMPSNIYMKGSVGIVSRSGTLGYEAASQMKDLGIGVSTSVGIGGDPINGSSFLDHLVLFEQDPETEAVMMIGEIGGPQEAEAAAWIKSNMTKPVVGYVAGLTAPKGRRMGHAGAIISASGDSAAEKSGDHEVLRADRRAEPKRTRLDYGQGVGAHGRCRPNAGATARARALIPRLDCGEAHCRSPTAQGGAQSPAAPCSRKSARVEIGWEDGGSAKDRTASYPLKRTAWLGSLGLFHHSMPTGEANLRNPAKFKEGDVPR</sequence>
<dbReference type="PROSITE" id="PS00399">
    <property type="entry name" value="SUCCINYL_COA_LIG_2"/>
    <property type="match status" value="1"/>
</dbReference>
<dbReference type="GO" id="GO:0004775">
    <property type="term" value="F:succinate-CoA ligase (ADP-forming) activity"/>
    <property type="evidence" value="ECO:0007669"/>
    <property type="project" value="TreeGrafter"/>
</dbReference>
<feature type="region of interest" description="Disordered" evidence="3">
    <location>
        <begin position="177"/>
        <end position="220"/>
    </location>
</feature>
<organism evidence="5 6">
    <name type="scientific">Methylocella tundrae</name>
    <dbReference type="NCBI Taxonomy" id="227605"/>
    <lineage>
        <taxon>Bacteria</taxon>
        <taxon>Pseudomonadati</taxon>
        <taxon>Pseudomonadota</taxon>
        <taxon>Alphaproteobacteria</taxon>
        <taxon>Hyphomicrobiales</taxon>
        <taxon>Beijerinckiaceae</taxon>
        <taxon>Methylocella</taxon>
    </lineage>
</organism>
<dbReference type="InterPro" id="IPR016102">
    <property type="entry name" value="Succinyl-CoA_synth-like"/>
</dbReference>
<evidence type="ECO:0000259" key="4">
    <source>
        <dbReference type="Pfam" id="PF00549"/>
    </source>
</evidence>
<dbReference type="Proteomes" id="UP000294360">
    <property type="component" value="Chromosome"/>
</dbReference>
<dbReference type="PANTHER" id="PTHR11117:SF2">
    <property type="entry name" value="SUCCINATE--COA LIGASE [ADP_GDP-FORMING] SUBUNIT ALPHA, MITOCHONDRIAL"/>
    <property type="match status" value="1"/>
</dbReference>
<dbReference type="SUPFAM" id="SSF52210">
    <property type="entry name" value="Succinyl-CoA synthetase domains"/>
    <property type="match status" value="1"/>
</dbReference>
<evidence type="ECO:0000256" key="2">
    <source>
        <dbReference type="ARBA" id="ARBA00022741"/>
    </source>
</evidence>
<dbReference type="KEGG" id="mtun:MTUNDRAET4_3404"/>
<dbReference type="GO" id="GO:0009361">
    <property type="term" value="C:succinate-CoA ligase complex (ADP-forming)"/>
    <property type="evidence" value="ECO:0007669"/>
    <property type="project" value="TreeGrafter"/>
</dbReference>
<dbReference type="PROSITE" id="PS01216">
    <property type="entry name" value="SUCCINYL_COA_LIG_1"/>
    <property type="match status" value="1"/>
</dbReference>
<dbReference type="InterPro" id="IPR033847">
    <property type="entry name" value="Citrt_syn/SCS-alpha_CS"/>
</dbReference>
<dbReference type="GO" id="GO:0004776">
    <property type="term" value="F:succinate-CoA ligase (GDP-forming) activity"/>
    <property type="evidence" value="ECO:0007669"/>
    <property type="project" value="UniProtKB-EC"/>
</dbReference>
<dbReference type="PANTHER" id="PTHR11117">
    <property type="entry name" value="SUCCINYL-COA LIGASE SUBUNIT ALPHA"/>
    <property type="match status" value="1"/>
</dbReference>
<feature type="region of interest" description="Disordered" evidence="3">
    <location>
        <begin position="298"/>
        <end position="318"/>
    </location>
</feature>
<feature type="domain" description="ATP-citrate synthase/succinyl-CoA ligase C-terminal" evidence="4">
    <location>
        <begin position="73"/>
        <end position="185"/>
    </location>
</feature>
<name>A0A4U8Z4Q4_METTU</name>
<dbReference type="Gene3D" id="3.40.50.720">
    <property type="entry name" value="NAD(P)-binding Rossmann-like Domain"/>
    <property type="match status" value="1"/>
</dbReference>
<keyword evidence="2" id="KW-0547">Nucleotide-binding</keyword>
<dbReference type="InterPro" id="IPR005811">
    <property type="entry name" value="SUCC_ACL_C"/>
</dbReference>
<protein>
    <submittedName>
        <fullName evidence="5">Putative Succinate--CoA ligase (GDP-forming)</fullName>
        <ecNumber evidence="5">6.2.1.4</ecNumber>
    </submittedName>
</protein>
<keyword evidence="5" id="KW-0436">Ligase</keyword>
<reference evidence="5 6" key="1">
    <citation type="submission" date="2019-03" db="EMBL/GenBank/DDBJ databases">
        <authorList>
            <person name="Kox A.R. M."/>
        </authorList>
    </citation>
    <scope>NUCLEOTIDE SEQUENCE [LARGE SCALE GENOMIC DNA]</scope>
    <source>
        <strain evidence="5">MTUNDRAET4 annotated genome</strain>
    </source>
</reference>
<dbReference type="InterPro" id="IPR017440">
    <property type="entry name" value="Cit_synth/succinyl-CoA_lig_AS"/>
</dbReference>
<accession>A0A4U8Z4Q4</accession>
<keyword evidence="1" id="KW-0816">Tricarboxylic acid cycle</keyword>